<name>A0ABV9GKK0_9BACL</name>
<feature type="domain" description="Metallo-beta-lactamase" evidence="1">
    <location>
        <begin position="65"/>
        <end position="221"/>
    </location>
</feature>
<sequence length="273" mass="30871">MKVHFLGTAAAEGFPNPYCKCQACVKARELGGKNKRTRSSVLFDDWLKVDYPPDTMWQADRDGIDLSLVTELLITHTHYDHLNAGALTDRLTGYAHGVEQPLNIYGNDLTLLKCRSELSGETIGDDLRFHRLLPFHAVNVGEARVTPLLADHDQREMCLLFYIEMGGKTILYGNDTGWFPDDTWDFLAGRTIDLAILDCTTGSTGNKRQRNHMSIETVLEVGRIFREEGHVKKNSQIFVTHFSHNCRLLHEDLVEIFEPEGIQVAYDGLVTHI</sequence>
<evidence type="ECO:0000313" key="2">
    <source>
        <dbReference type="EMBL" id="MFC4617704.1"/>
    </source>
</evidence>
<proteinExistence type="predicted"/>
<dbReference type="SUPFAM" id="SSF56281">
    <property type="entry name" value="Metallo-hydrolase/oxidoreductase"/>
    <property type="match status" value="1"/>
</dbReference>
<evidence type="ECO:0000259" key="1">
    <source>
        <dbReference type="Pfam" id="PF12706"/>
    </source>
</evidence>
<dbReference type="Gene3D" id="3.60.15.10">
    <property type="entry name" value="Ribonuclease Z/Hydroxyacylglutathione hydrolase-like"/>
    <property type="match status" value="1"/>
</dbReference>
<gene>
    <name evidence="2" type="ORF">ACFO4N_03050</name>
</gene>
<dbReference type="InterPro" id="IPR001279">
    <property type="entry name" value="Metallo-B-lactamas"/>
</dbReference>
<dbReference type="PANTHER" id="PTHR42663">
    <property type="entry name" value="HYDROLASE C777.06C-RELATED-RELATED"/>
    <property type="match status" value="1"/>
</dbReference>
<protein>
    <submittedName>
        <fullName evidence="2">MBL fold metallo-hydrolase</fullName>
    </submittedName>
</protein>
<dbReference type="PANTHER" id="PTHR42663:SF6">
    <property type="entry name" value="HYDROLASE C777.06C-RELATED"/>
    <property type="match status" value="1"/>
</dbReference>
<organism evidence="2 3">
    <name type="scientific">Camelliibacillus cellulosilyticus</name>
    <dbReference type="NCBI Taxonomy" id="2174486"/>
    <lineage>
        <taxon>Bacteria</taxon>
        <taxon>Bacillati</taxon>
        <taxon>Bacillota</taxon>
        <taxon>Bacilli</taxon>
        <taxon>Bacillales</taxon>
        <taxon>Sporolactobacillaceae</taxon>
        <taxon>Camelliibacillus</taxon>
    </lineage>
</organism>
<dbReference type="EMBL" id="JBHSFW010000001">
    <property type="protein sequence ID" value="MFC4617704.1"/>
    <property type="molecule type" value="Genomic_DNA"/>
</dbReference>
<dbReference type="InterPro" id="IPR036866">
    <property type="entry name" value="RibonucZ/Hydroxyglut_hydro"/>
</dbReference>
<dbReference type="Pfam" id="PF12706">
    <property type="entry name" value="Lactamase_B_2"/>
    <property type="match status" value="1"/>
</dbReference>
<accession>A0ABV9GKK0</accession>
<comment type="caution">
    <text evidence="2">The sequence shown here is derived from an EMBL/GenBank/DDBJ whole genome shotgun (WGS) entry which is preliminary data.</text>
</comment>
<keyword evidence="3" id="KW-1185">Reference proteome</keyword>
<evidence type="ECO:0000313" key="3">
    <source>
        <dbReference type="Proteomes" id="UP001596022"/>
    </source>
</evidence>
<dbReference type="RefSeq" id="WP_376844735.1">
    <property type="nucleotide sequence ID" value="NZ_JBHSFW010000001.1"/>
</dbReference>
<reference evidence="3" key="1">
    <citation type="journal article" date="2019" name="Int. J. Syst. Evol. Microbiol.">
        <title>The Global Catalogue of Microorganisms (GCM) 10K type strain sequencing project: providing services to taxonomists for standard genome sequencing and annotation.</title>
        <authorList>
            <consortium name="The Broad Institute Genomics Platform"/>
            <consortium name="The Broad Institute Genome Sequencing Center for Infectious Disease"/>
            <person name="Wu L."/>
            <person name="Ma J."/>
        </authorList>
    </citation>
    <scope>NUCLEOTIDE SEQUENCE [LARGE SCALE GENOMIC DNA]</scope>
    <source>
        <strain evidence="3">CGMCC 1.16306</strain>
    </source>
</reference>
<dbReference type="Proteomes" id="UP001596022">
    <property type="component" value="Unassembled WGS sequence"/>
</dbReference>